<evidence type="ECO:0000313" key="2">
    <source>
        <dbReference type="Proteomes" id="UP001362999"/>
    </source>
</evidence>
<protein>
    <submittedName>
        <fullName evidence="1">N-acetyltransferase domain-containing protein</fullName>
    </submittedName>
</protein>
<gene>
    <name evidence="1" type="ORF">R3P38DRAFT_3383173</name>
</gene>
<dbReference type="Proteomes" id="UP001362999">
    <property type="component" value="Unassembled WGS sequence"/>
</dbReference>
<reference evidence="1 2" key="1">
    <citation type="journal article" date="2024" name="J Genomics">
        <title>Draft genome sequencing and assembly of Favolaschia claudopus CIRM-BRFM 2984 isolated from oak limbs.</title>
        <authorList>
            <person name="Navarro D."/>
            <person name="Drula E."/>
            <person name="Chaduli D."/>
            <person name="Cazenave R."/>
            <person name="Ahrendt S."/>
            <person name="Wang J."/>
            <person name="Lipzen A."/>
            <person name="Daum C."/>
            <person name="Barry K."/>
            <person name="Grigoriev I.V."/>
            <person name="Favel A."/>
            <person name="Rosso M.N."/>
            <person name="Martin F."/>
        </authorList>
    </citation>
    <scope>NUCLEOTIDE SEQUENCE [LARGE SCALE GENOMIC DNA]</scope>
    <source>
        <strain evidence="1 2">CIRM-BRFM 2984</strain>
    </source>
</reference>
<dbReference type="EMBL" id="JAWWNJ010000001">
    <property type="protein sequence ID" value="KAK7064602.1"/>
    <property type="molecule type" value="Genomic_DNA"/>
</dbReference>
<sequence length="164" mass="18251">MGISDDQIEQLVQLCLRAYTPAETSVKNMVGGDLSLLDGFFRASIRAGTMGGGVYVATEESDHNIIRGMALWDDQQRELHAFISKLSPEAQEWHRKTYVPEFANLTEKLLGPRGKIDSWRAGSSKLNVAATNELNVGIYRRLGFQVKGSMLVDDFPVFVLSNEE</sequence>
<comment type="caution">
    <text evidence="1">The sequence shown here is derived from an EMBL/GenBank/DDBJ whole genome shotgun (WGS) entry which is preliminary data.</text>
</comment>
<organism evidence="1 2">
    <name type="scientific">Favolaschia claudopus</name>
    <dbReference type="NCBI Taxonomy" id="2862362"/>
    <lineage>
        <taxon>Eukaryota</taxon>
        <taxon>Fungi</taxon>
        <taxon>Dikarya</taxon>
        <taxon>Basidiomycota</taxon>
        <taxon>Agaricomycotina</taxon>
        <taxon>Agaricomycetes</taxon>
        <taxon>Agaricomycetidae</taxon>
        <taxon>Agaricales</taxon>
        <taxon>Marasmiineae</taxon>
        <taxon>Mycenaceae</taxon>
        <taxon>Favolaschia</taxon>
    </lineage>
</organism>
<evidence type="ECO:0000313" key="1">
    <source>
        <dbReference type="EMBL" id="KAK7064602.1"/>
    </source>
</evidence>
<keyword evidence="2" id="KW-1185">Reference proteome</keyword>
<accession>A0AAW0EKP2</accession>
<name>A0AAW0EKP2_9AGAR</name>
<dbReference type="AlphaFoldDB" id="A0AAW0EKP2"/>
<proteinExistence type="predicted"/>